<dbReference type="InterPro" id="IPR007048">
    <property type="entry name" value="IraD/Gp25-like"/>
</dbReference>
<dbReference type="OrthoDB" id="9802846at2"/>
<feature type="domain" description="IraD/Gp25-like" evidence="1">
    <location>
        <begin position="38"/>
        <end position="118"/>
    </location>
</feature>
<proteinExistence type="predicted"/>
<accession>A0A1Z4LJX1</accession>
<sequence length="141" mass="16365">MPEDIQYLDSQDYIGSGFAFPLDLSVQGGIQLSSEITNLEESILIILRTDLGERVYRPDFGSRLSELVFEPLNTQTLLRIRLYVEEALKMWEPRIILKEVRTNPDPIRGKVEIEIIYQPKNHLEIRSLVYPFYLLPTGELL</sequence>
<dbReference type="AlphaFoldDB" id="A0A1Z4LJX1"/>
<gene>
    <name evidence="2" type="ORF">NIES267_10200</name>
</gene>
<keyword evidence="3" id="KW-1185">Reference proteome</keyword>
<evidence type="ECO:0000259" key="1">
    <source>
        <dbReference type="Pfam" id="PF04965"/>
    </source>
</evidence>
<organism evidence="2 3">
    <name type="scientific">Calothrix parasitica NIES-267</name>
    <dbReference type="NCBI Taxonomy" id="1973488"/>
    <lineage>
        <taxon>Bacteria</taxon>
        <taxon>Bacillati</taxon>
        <taxon>Cyanobacteriota</taxon>
        <taxon>Cyanophyceae</taxon>
        <taxon>Nostocales</taxon>
        <taxon>Calotrichaceae</taxon>
        <taxon>Calothrix</taxon>
    </lineage>
</organism>
<name>A0A1Z4LJX1_9CYAN</name>
<dbReference type="EMBL" id="AP018227">
    <property type="protein sequence ID" value="BAY81543.1"/>
    <property type="molecule type" value="Genomic_DNA"/>
</dbReference>
<dbReference type="Gene3D" id="3.10.450.40">
    <property type="match status" value="1"/>
</dbReference>
<dbReference type="Proteomes" id="UP000218418">
    <property type="component" value="Chromosome"/>
</dbReference>
<dbReference type="Pfam" id="PF04965">
    <property type="entry name" value="GPW_gp25"/>
    <property type="match status" value="1"/>
</dbReference>
<protein>
    <submittedName>
        <fullName evidence="2">GPW / gp25 family protein</fullName>
    </submittedName>
</protein>
<dbReference type="SUPFAM" id="SSF160719">
    <property type="entry name" value="gpW/gp25-like"/>
    <property type="match status" value="1"/>
</dbReference>
<evidence type="ECO:0000313" key="3">
    <source>
        <dbReference type="Proteomes" id="UP000218418"/>
    </source>
</evidence>
<reference evidence="2 3" key="1">
    <citation type="submission" date="2017-06" db="EMBL/GenBank/DDBJ databases">
        <title>Genome sequencing of cyanobaciteial culture collection at National Institute for Environmental Studies (NIES).</title>
        <authorList>
            <person name="Hirose Y."/>
            <person name="Shimura Y."/>
            <person name="Fujisawa T."/>
            <person name="Nakamura Y."/>
            <person name="Kawachi M."/>
        </authorList>
    </citation>
    <scope>NUCLEOTIDE SEQUENCE [LARGE SCALE GENOMIC DNA]</scope>
    <source>
        <strain evidence="2 3">NIES-267</strain>
    </source>
</reference>
<evidence type="ECO:0000313" key="2">
    <source>
        <dbReference type="EMBL" id="BAY81543.1"/>
    </source>
</evidence>